<gene>
    <name evidence="2" type="ORF">CDAR_413431</name>
</gene>
<sequence length="199" mass="22310">MLDTFSGNSRMVIVCAVPGKKSPLEIVTTKQDQSSRVKAVGLERRIVPNSSASSDPGRPFERTVRCCLDGLEGLSNVHHQTKSNKQDKVHPIIIPSNHYAIKTDNSQVRHPPERNAQLARRRRSLFGTTKKHNQLASTFLHEVKPVTRPQERWGPAPLTPGPPSRRIRKHTQQVLLSAEGPPRNMNLSARMVNDSKLRN</sequence>
<dbReference type="Proteomes" id="UP001054837">
    <property type="component" value="Unassembled WGS sequence"/>
</dbReference>
<evidence type="ECO:0000256" key="1">
    <source>
        <dbReference type="SAM" id="MobiDB-lite"/>
    </source>
</evidence>
<evidence type="ECO:0000313" key="3">
    <source>
        <dbReference type="Proteomes" id="UP001054837"/>
    </source>
</evidence>
<evidence type="ECO:0000313" key="2">
    <source>
        <dbReference type="EMBL" id="GIY29550.1"/>
    </source>
</evidence>
<organism evidence="2 3">
    <name type="scientific">Caerostris darwini</name>
    <dbReference type="NCBI Taxonomy" id="1538125"/>
    <lineage>
        <taxon>Eukaryota</taxon>
        <taxon>Metazoa</taxon>
        <taxon>Ecdysozoa</taxon>
        <taxon>Arthropoda</taxon>
        <taxon>Chelicerata</taxon>
        <taxon>Arachnida</taxon>
        <taxon>Araneae</taxon>
        <taxon>Araneomorphae</taxon>
        <taxon>Entelegynae</taxon>
        <taxon>Araneoidea</taxon>
        <taxon>Araneidae</taxon>
        <taxon>Caerostris</taxon>
    </lineage>
</organism>
<reference evidence="2 3" key="1">
    <citation type="submission" date="2021-06" db="EMBL/GenBank/DDBJ databases">
        <title>Caerostris darwini draft genome.</title>
        <authorList>
            <person name="Kono N."/>
            <person name="Arakawa K."/>
        </authorList>
    </citation>
    <scope>NUCLEOTIDE SEQUENCE [LARGE SCALE GENOMIC DNA]</scope>
</reference>
<feature type="region of interest" description="Disordered" evidence="1">
    <location>
        <begin position="180"/>
        <end position="199"/>
    </location>
</feature>
<keyword evidence="3" id="KW-1185">Reference proteome</keyword>
<proteinExistence type="predicted"/>
<protein>
    <submittedName>
        <fullName evidence="2">Uncharacterized protein</fullName>
    </submittedName>
</protein>
<comment type="caution">
    <text evidence="2">The sequence shown here is derived from an EMBL/GenBank/DDBJ whole genome shotgun (WGS) entry which is preliminary data.</text>
</comment>
<dbReference type="EMBL" id="BPLQ01007325">
    <property type="protein sequence ID" value="GIY29550.1"/>
    <property type="molecule type" value="Genomic_DNA"/>
</dbReference>
<name>A0AAV4S5Y4_9ARAC</name>
<dbReference type="AlphaFoldDB" id="A0AAV4S5Y4"/>
<accession>A0AAV4S5Y4</accession>